<organism evidence="1 2">
    <name type="scientific">Ascaris lumbricoides</name>
    <name type="common">Giant roundworm</name>
    <dbReference type="NCBI Taxonomy" id="6252"/>
    <lineage>
        <taxon>Eukaryota</taxon>
        <taxon>Metazoa</taxon>
        <taxon>Ecdysozoa</taxon>
        <taxon>Nematoda</taxon>
        <taxon>Chromadorea</taxon>
        <taxon>Rhabditida</taxon>
        <taxon>Spirurina</taxon>
        <taxon>Ascaridomorpha</taxon>
        <taxon>Ascaridoidea</taxon>
        <taxon>Ascarididae</taxon>
        <taxon>Ascaris</taxon>
    </lineage>
</organism>
<reference evidence="2" key="1">
    <citation type="submission" date="2017-02" db="UniProtKB">
        <authorList>
            <consortium name="WormBaseParasite"/>
        </authorList>
    </citation>
    <scope>IDENTIFICATION</scope>
</reference>
<name>A0A0M3IAB5_ASCLU</name>
<protein>
    <submittedName>
        <fullName evidence="2">Pyr_redox_2 domain-containing protein</fullName>
    </submittedName>
</protein>
<accession>A0A0M3IAB5</accession>
<evidence type="ECO:0000313" key="1">
    <source>
        <dbReference type="Proteomes" id="UP000036681"/>
    </source>
</evidence>
<dbReference type="WBParaSite" id="ALUE_0001449701-mRNA-1">
    <property type="protein sequence ID" value="ALUE_0001449701-mRNA-1"/>
    <property type="gene ID" value="ALUE_0001449701"/>
</dbReference>
<sequence>MVGGGTLIKSQVLKKLESSQTRATEWRPLRLLREVIPDAGSDGRLLGNVDSALSVGPRDDLWAVGDVEL</sequence>
<dbReference type="Proteomes" id="UP000036681">
    <property type="component" value="Unplaced"/>
</dbReference>
<dbReference type="AlphaFoldDB" id="A0A0M3IAB5"/>
<evidence type="ECO:0000313" key="2">
    <source>
        <dbReference type="WBParaSite" id="ALUE_0001449701-mRNA-1"/>
    </source>
</evidence>
<proteinExistence type="predicted"/>
<keyword evidence="1" id="KW-1185">Reference proteome</keyword>